<organism evidence="1 2">
    <name type="scientific">Candidatus Magasanikbacteria bacterium GW2011_GWA2_56_11</name>
    <dbReference type="NCBI Taxonomy" id="1619044"/>
    <lineage>
        <taxon>Bacteria</taxon>
        <taxon>Candidatus Magasanikiibacteriota</taxon>
    </lineage>
</organism>
<protein>
    <submittedName>
        <fullName evidence="1">Uncharacterized protein</fullName>
    </submittedName>
</protein>
<accession>A0A0G2B975</accession>
<dbReference type="EMBL" id="LCRX01000011">
    <property type="protein sequence ID" value="KKW42014.1"/>
    <property type="molecule type" value="Genomic_DNA"/>
</dbReference>
<dbReference type="AlphaFoldDB" id="A0A0G2B975"/>
<proteinExistence type="predicted"/>
<evidence type="ECO:0000313" key="2">
    <source>
        <dbReference type="Proteomes" id="UP000033870"/>
    </source>
</evidence>
<reference evidence="1 2" key="1">
    <citation type="journal article" date="2015" name="Nature">
        <title>rRNA introns, odd ribosomes, and small enigmatic genomes across a large radiation of phyla.</title>
        <authorList>
            <person name="Brown C.T."/>
            <person name="Hug L.A."/>
            <person name="Thomas B.C."/>
            <person name="Sharon I."/>
            <person name="Castelle C.J."/>
            <person name="Singh A."/>
            <person name="Wilkins M.J."/>
            <person name="Williams K.H."/>
            <person name="Banfield J.F."/>
        </authorList>
    </citation>
    <scope>NUCLEOTIDE SEQUENCE [LARGE SCALE GENOMIC DNA]</scope>
</reference>
<sequence>MRAVDEVADGLLHYGCVFFEAHDRPFLDPYEWLALVELLNQDFLARGGEEWSEPRSAAMAMFQRIDEAERCAQARRKLSRLPRDVLETMAAHLEDRARKMFAVRRQTLQSWHDGQTLIIEFSRGFGLGMPDDPPRGYEAALRQLHPSILAEASILYVSVDPAESRRKNAERAVPPPGCTDTGIYHGVPTSVMLGEYARDDMSRLIEEGGHGDLIVIPAHGMHHHLPVAVLDNRRDLTTFVRGDPKDWPADKALVLHTALREALRPLPRRQGCSF</sequence>
<comment type="caution">
    <text evidence="1">The sequence shown here is derived from an EMBL/GenBank/DDBJ whole genome shotgun (WGS) entry which is preliminary data.</text>
</comment>
<name>A0A0G2B975_9BACT</name>
<gene>
    <name evidence="1" type="ORF">UY92_C0011G0036</name>
</gene>
<evidence type="ECO:0000313" key="1">
    <source>
        <dbReference type="EMBL" id="KKW42014.1"/>
    </source>
</evidence>
<dbReference type="Proteomes" id="UP000033870">
    <property type="component" value="Unassembled WGS sequence"/>
</dbReference>